<proteinExistence type="predicted"/>
<dbReference type="EMBL" id="CP159837">
    <property type="protein sequence ID" value="XCM39027.1"/>
    <property type="molecule type" value="Genomic_DNA"/>
</dbReference>
<name>A0AAU8JIG8_9CYAN</name>
<dbReference type="AlphaFoldDB" id="A0AAU8JIG8"/>
<dbReference type="RefSeq" id="WP_354636013.1">
    <property type="nucleotide sequence ID" value="NZ_CP159837.1"/>
</dbReference>
<evidence type="ECO:0000313" key="1">
    <source>
        <dbReference type="EMBL" id="XCM39027.1"/>
    </source>
</evidence>
<sequence>MKTLVKIGLNFSCLSSYESMQVEFLGFVDSSIFEKVTIPYQAAIEFTVPFSQGISSNTLMSLVKQEENGEVTIASGVTMRKLIICYENAECFSLTSESEKGLFFSKFKFEEFNGNQNLNIEVSPYPKDTTIEFAKIPPELNTLFKTKTVNA</sequence>
<reference evidence="1" key="1">
    <citation type="submission" date="2024-07" db="EMBL/GenBank/DDBJ databases">
        <authorList>
            <person name="Kim Y.J."/>
            <person name="Jeong J.Y."/>
        </authorList>
    </citation>
    <scope>NUCLEOTIDE SEQUENCE</scope>
    <source>
        <strain evidence="1">GIHE-MW2</strain>
    </source>
</reference>
<accession>A0AAU8JIG8</accession>
<protein>
    <submittedName>
        <fullName evidence="1">Uncharacterized protein</fullName>
    </submittedName>
</protein>
<organism evidence="1">
    <name type="scientific">Planktothricoides raciborskii GIHE-MW2</name>
    <dbReference type="NCBI Taxonomy" id="2792601"/>
    <lineage>
        <taxon>Bacteria</taxon>
        <taxon>Bacillati</taxon>
        <taxon>Cyanobacteriota</taxon>
        <taxon>Cyanophyceae</taxon>
        <taxon>Oscillatoriophycideae</taxon>
        <taxon>Oscillatoriales</taxon>
        <taxon>Oscillatoriaceae</taxon>
        <taxon>Planktothricoides</taxon>
    </lineage>
</organism>
<gene>
    <name evidence="1" type="ORF">ABWT76_001915</name>
</gene>